<protein>
    <submittedName>
        <fullName evidence="2 4">Uncharacterized protein</fullName>
    </submittedName>
</protein>
<reference evidence="4" key="3">
    <citation type="submission" date="2025-04" db="UniProtKB">
        <authorList>
            <consortium name="RefSeq"/>
        </authorList>
    </citation>
    <scope>IDENTIFICATION</scope>
    <source>
        <strain evidence="4">CBS 304.34</strain>
    </source>
</reference>
<feature type="compositionally biased region" description="Polar residues" evidence="1">
    <location>
        <begin position="60"/>
        <end position="71"/>
    </location>
</feature>
<reference evidence="2 4" key="1">
    <citation type="journal article" date="2020" name="Stud. Mycol.">
        <title>101 Dothideomycetes genomes: a test case for predicting lifestyles and emergence of pathogens.</title>
        <authorList>
            <person name="Haridas S."/>
            <person name="Albert R."/>
            <person name="Binder M."/>
            <person name="Bloem J."/>
            <person name="Labutti K."/>
            <person name="Salamov A."/>
            <person name="Andreopoulos B."/>
            <person name="Baker S."/>
            <person name="Barry K."/>
            <person name="Bills G."/>
            <person name="Bluhm B."/>
            <person name="Cannon C."/>
            <person name="Castanera R."/>
            <person name="Culley D."/>
            <person name="Daum C."/>
            <person name="Ezra D."/>
            <person name="Gonzalez J."/>
            <person name="Henrissat B."/>
            <person name="Kuo A."/>
            <person name="Liang C."/>
            <person name="Lipzen A."/>
            <person name="Lutzoni F."/>
            <person name="Magnuson J."/>
            <person name="Mondo S."/>
            <person name="Nolan M."/>
            <person name="Ohm R."/>
            <person name="Pangilinan J."/>
            <person name="Park H.-J."/>
            <person name="Ramirez L."/>
            <person name="Alfaro M."/>
            <person name="Sun H."/>
            <person name="Tritt A."/>
            <person name="Yoshinaga Y."/>
            <person name="Zwiers L.-H."/>
            <person name="Turgeon B."/>
            <person name="Goodwin S."/>
            <person name="Spatafora J."/>
            <person name="Crous P."/>
            <person name="Grigoriev I."/>
        </authorList>
    </citation>
    <scope>NUCLEOTIDE SEQUENCE</scope>
    <source>
        <strain evidence="2 4">CBS 304.34</strain>
    </source>
</reference>
<accession>A0A6A6Z6P1</accession>
<dbReference type="AlphaFoldDB" id="A0A6A6Z6P1"/>
<dbReference type="EMBL" id="MU003693">
    <property type="protein sequence ID" value="KAF2815905.1"/>
    <property type="molecule type" value="Genomic_DNA"/>
</dbReference>
<sequence length="176" mass="18656">MTCTVRNANRKSRSPSRHHGQRDTTRDVGPCGGRGVKGPSAKPARNRQLDHAGAGPSATLGKTSHQTSQRPGNPRCRRVLAALDVPVVGISSSRRSQMQARFAGRRDAGVEDLSSCGEDAGGQSACGVDAYRCPMDACVVGVISRPSHHQGPRQMSYMGPGVPFVSLRNDGRGRRG</sequence>
<feature type="compositionally biased region" description="Basic residues" evidence="1">
    <location>
        <begin position="8"/>
        <end position="20"/>
    </location>
</feature>
<evidence type="ECO:0000256" key="1">
    <source>
        <dbReference type="SAM" id="MobiDB-lite"/>
    </source>
</evidence>
<dbReference type="OrthoDB" id="10528616at2759"/>
<keyword evidence="3" id="KW-1185">Reference proteome</keyword>
<evidence type="ECO:0000313" key="3">
    <source>
        <dbReference type="Proteomes" id="UP000504636"/>
    </source>
</evidence>
<evidence type="ECO:0000313" key="2">
    <source>
        <dbReference type="EMBL" id="KAF2815905.1"/>
    </source>
</evidence>
<feature type="region of interest" description="Disordered" evidence="1">
    <location>
        <begin position="150"/>
        <end position="176"/>
    </location>
</feature>
<feature type="region of interest" description="Disordered" evidence="1">
    <location>
        <begin position="1"/>
        <end position="76"/>
    </location>
</feature>
<dbReference type="GeneID" id="54459675"/>
<proteinExistence type="predicted"/>
<reference evidence="4" key="2">
    <citation type="submission" date="2020-04" db="EMBL/GenBank/DDBJ databases">
        <authorList>
            <consortium name="NCBI Genome Project"/>
        </authorList>
    </citation>
    <scope>NUCLEOTIDE SEQUENCE</scope>
    <source>
        <strain evidence="4">CBS 304.34</strain>
    </source>
</reference>
<dbReference type="Proteomes" id="UP000504636">
    <property type="component" value="Unplaced"/>
</dbReference>
<gene>
    <name evidence="2 4" type="ORF">BDZ99DRAFT_457848</name>
</gene>
<evidence type="ECO:0000313" key="4">
    <source>
        <dbReference type="RefSeq" id="XP_033582869.1"/>
    </source>
</evidence>
<organism evidence="2">
    <name type="scientific">Mytilinidion resinicola</name>
    <dbReference type="NCBI Taxonomy" id="574789"/>
    <lineage>
        <taxon>Eukaryota</taxon>
        <taxon>Fungi</taxon>
        <taxon>Dikarya</taxon>
        <taxon>Ascomycota</taxon>
        <taxon>Pezizomycotina</taxon>
        <taxon>Dothideomycetes</taxon>
        <taxon>Pleosporomycetidae</taxon>
        <taxon>Mytilinidiales</taxon>
        <taxon>Mytilinidiaceae</taxon>
        <taxon>Mytilinidion</taxon>
    </lineage>
</organism>
<dbReference type="RefSeq" id="XP_033582869.1">
    <property type="nucleotide sequence ID" value="XM_033718782.1"/>
</dbReference>
<name>A0A6A6Z6P1_9PEZI</name>